<keyword evidence="4" id="KW-0460">Magnesium</keyword>
<evidence type="ECO:0000256" key="4">
    <source>
        <dbReference type="ARBA" id="ARBA00022842"/>
    </source>
</evidence>
<evidence type="ECO:0000313" key="8">
    <source>
        <dbReference type="Proteomes" id="UP000569914"/>
    </source>
</evidence>
<keyword evidence="8" id="KW-1185">Reference proteome</keyword>
<evidence type="ECO:0000256" key="5">
    <source>
        <dbReference type="RuleBase" id="RU003476"/>
    </source>
</evidence>
<evidence type="ECO:0000256" key="3">
    <source>
        <dbReference type="ARBA" id="ARBA00022801"/>
    </source>
</evidence>
<accession>A0A7Y9LAT2</accession>
<evidence type="ECO:0000259" key="6">
    <source>
        <dbReference type="PROSITE" id="PS51462"/>
    </source>
</evidence>
<name>A0A7Y9LAT2_9ACTN</name>
<dbReference type="InterPro" id="IPR015797">
    <property type="entry name" value="NUDIX_hydrolase-like_dom_sf"/>
</dbReference>
<keyword evidence="3 5" id="KW-0378">Hydrolase</keyword>
<dbReference type="Proteomes" id="UP000569914">
    <property type="component" value="Unassembled WGS sequence"/>
</dbReference>
<dbReference type="InterPro" id="IPR000086">
    <property type="entry name" value="NUDIX_hydrolase_dom"/>
</dbReference>
<evidence type="ECO:0000313" key="7">
    <source>
        <dbReference type="EMBL" id="NYE71012.1"/>
    </source>
</evidence>
<feature type="domain" description="Nudix hydrolase" evidence="6">
    <location>
        <begin position="5"/>
        <end position="148"/>
    </location>
</feature>
<gene>
    <name evidence="7" type="ORF">BKA15_002341</name>
</gene>
<sequence>MIEERVRRSARVLLVDPADRILLFSVTDDGATRWFAPGGGLVDGETYPEAAARELWEETGLTVDPADLGPEVWHGRPWASVREGVPYRNFQHYFLLRAPAFEIDTSRFEALERAAIDGHRWWTVPQLRSTTDCLRPAGLPDLLSDLLSGGAPAQPVLVSG</sequence>
<dbReference type="Pfam" id="PF00293">
    <property type="entry name" value="NUDIX"/>
    <property type="match status" value="1"/>
</dbReference>
<organism evidence="7 8">
    <name type="scientific">Microlunatus parietis</name>
    <dbReference type="NCBI Taxonomy" id="682979"/>
    <lineage>
        <taxon>Bacteria</taxon>
        <taxon>Bacillati</taxon>
        <taxon>Actinomycetota</taxon>
        <taxon>Actinomycetes</taxon>
        <taxon>Propionibacteriales</taxon>
        <taxon>Propionibacteriaceae</taxon>
        <taxon>Microlunatus</taxon>
    </lineage>
</organism>
<dbReference type="PROSITE" id="PS00893">
    <property type="entry name" value="NUDIX_BOX"/>
    <property type="match status" value="1"/>
</dbReference>
<dbReference type="PANTHER" id="PTHR43046:SF12">
    <property type="entry name" value="GDP-MANNOSE MANNOSYL HYDROLASE"/>
    <property type="match status" value="1"/>
</dbReference>
<reference evidence="7 8" key="1">
    <citation type="submission" date="2020-07" db="EMBL/GenBank/DDBJ databases">
        <title>Sequencing the genomes of 1000 actinobacteria strains.</title>
        <authorList>
            <person name="Klenk H.-P."/>
        </authorList>
    </citation>
    <scope>NUCLEOTIDE SEQUENCE [LARGE SCALE GENOMIC DNA]</scope>
    <source>
        <strain evidence="7 8">DSM 22083</strain>
    </source>
</reference>
<dbReference type="PROSITE" id="PS51462">
    <property type="entry name" value="NUDIX"/>
    <property type="match status" value="1"/>
</dbReference>
<comment type="similarity">
    <text evidence="2 5">Belongs to the Nudix hydrolase family.</text>
</comment>
<dbReference type="RefSeq" id="WP_218871223.1">
    <property type="nucleotide sequence ID" value="NZ_JACCBU010000001.1"/>
</dbReference>
<comment type="caution">
    <text evidence="7">The sequence shown here is derived from an EMBL/GenBank/DDBJ whole genome shotgun (WGS) entry which is preliminary data.</text>
</comment>
<dbReference type="PRINTS" id="PR00502">
    <property type="entry name" value="NUDIXFAMILY"/>
</dbReference>
<dbReference type="PANTHER" id="PTHR43046">
    <property type="entry name" value="GDP-MANNOSE MANNOSYL HYDROLASE"/>
    <property type="match status" value="1"/>
</dbReference>
<dbReference type="InterPro" id="IPR020476">
    <property type="entry name" value="Nudix_hydrolase"/>
</dbReference>
<dbReference type="EMBL" id="JACCBU010000001">
    <property type="protein sequence ID" value="NYE71012.1"/>
    <property type="molecule type" value="Genomic_DNA"/>
</dbReference>
<protein>
    <submittedName>
        <fullName evidence="7">8-oxo-dGTP pyrophosphatase MutT (NUDIX family)</fullName>
    </submittedName>
</protein>
<proteinExistence type="inferred from homology"/>
<evidence type="ECO:0000256" key="2">
    <source>
        <dbReference type="ARBA" id="ARBA00005582"/>
    </source>
</evidence>
<dbReference type="AlphaFoldDB" id="A0A7Y9LAT2"/>
<evidence type="ECO:0000256" key="1">
    <source>
        <dbReference type="ARBA" id="ARBA00001946"/>
    </source>
</evidence>
<dbReference type="CDD" id="cd04685">
    <property type="entry name" value="NUDIX_Hydrolase"/>
    <property type="match status" value="1"/>
</dbReference>
<dbReference type="SUPFAM" id="SSF55811">
    <property type="entry name" value="Nudix"/>
    <property type="match status" value="1"/>
</dbReference>
<comment type="cofactor">
    <cofactor evidence="1">
        <name>Mg(2+)</name>
        <dbReference type="ChEBI" id="CHEBI:18420"/>
    </cofactor>
</comment>
<dbReference type="InterPro" id="IPR020084">
    <property type="entry name" value="NUDIX_hydrolase_CS"/>
</dbReference>
<dbReference type="Gene3D" id="3.90.79.10">
    <property type="entry name" value="Nucleoside Triphosphate Pyrophosphohydrolase"/>
    <property type="match status" value="1"/>
</dbReference>
<dbReference type="GO" id="GO:0016787">
    <property type="term" value="F:hydrolase activity"/>
    <property type="evidence" value="ECO:0007669"/>
    <property type="project" value="UniProtKB-KW"/>
</dbReference>